<protein>
    <submittedName>
        <fullName evidence="3">Uncharacterized protein</fullName>
    </submittedName>
</protein>
<dbReference type="Proteomes" id="UP000238541">
    <property type="component" value="Unassembled WGS sequence"/>
</dbReference>
<keyword evidence="2" id="KW-0732">Signal</keyword>
<keyword evidence="1" id="KW-0472">Membrane</keyword>
<evidence type="ECO:0000313" key="3">
    <source>
        <dbReference type="EMBL" id="PPK40235.1"/>
    </source>
</evidence>
<keyword evidence="1" id="KW-1133">Transmembrane helix</keyword>
<reference evidence="4" key="1">
    <citation type="submission" date="2017-06" db="EMBL/GenBank/DDBJ databases">
        <authorList>
            <person name="Furmanczyk E.M."/>
        </authorList>
    </citation>
    <scope>NUCLEOTIDE SEQUENCE [LARGE SCALE GENOMIC DNA]</scope>
    <source>
        <strain evidence="4">AP3_16</strain>
    </source>
</reference>
<gene>
    <name evidence="3" type="ORF">CD175_01990</name>
</gene>
<feature type="transmembrane region" description="Helical" evidence="1">
    <location>
        <begin position="118"/>
        <end position="137"/>
    </location>
</feature>
<evidence type="ECO:0000256" key="2">
    <source>
        <dbReference type="SAM" id="SignalP"/>
    </source>
</evidence>
<proteinExistence type="predicted"/>
<dbReference type="EMBL" id="NIRS01000001">
    <property type="protein sequence ID" value="PPK40235.1"/>
    <property type="molecule type" value="Genomic_DNA"/>
</dbReference>
<organism evidence="3 4">
    <name type="scientific">Pseudomonas laurylsulfatiphila</name>
    <dbReference type="NCBI Taxonomy" id="2011015"/>
    <lineage>
        <taxon>Bacteria</taxon>
        <taxon>Pseudomonadati</taxon>
        <taxon>Pseudomonadota</taxon>
        <taxon>Gammaproteobacteria</taxon>
        <taxon>Pseudomonadales</taxon>
        <taxon>Pseudomonadaceae</taxon>
        <taxon>Pseudomonas</taxon>
    </lineage>
</organism>
<feature type="signal peptide" evidence="2">
    <location>
        <begin position="1"/>
        <end position="20"/>
    </location>
</feature>
<keyword evidence="1" id="KW-0812">Transmembrane</keyword>
<comment type="caution">
    <text evidence="3">The sequence shown here is derived from an EMBL/GenBank/DDBJ whole genome shotgun (WGS) entry which is preliminary data.</text>
</comment>
<keyword evidence="4" id="KW-1185">Reference proteome</keyword>
<feature type="transmembrane region" description="Helical" evidence="1">
    <location>
        <begin position="171"/>
        <end position="188"/>
    </location>
</feature>
<sequence>MKISTLCAMAGLLVSVAVSANGVIPVLELDFTRSATQTLKKIGINDACIIGASNPVAFTFCREGSSTLWKYQALDLEQMAAMQDAKQSPAVYQPISVVEFASPACEHEGSLAATGRPAIRRLILGLIAMSLLIGLRYSYRAMRQRRQDPTAYSQPLEQASSEFQASAQAKALAAFGLAVAVAVVYFNYTGY</sequence>
<name>A0A2S6FS54_9PSED</name>
<evidence type="ECO:0000256" key="1">
    <source>
        <dbReference type="SAM" id="Phobius"/>
    </source>
</evidence>
<dbReference type="AlphaFoldDB" id="A0A2S6FS54"/>
<accession>A0A2S6FS54</accession>
<feature type="chain" id="PRO_5015616744" evidence="2">
    <location>
        <begin position="21"/>
        <end position="191"/>
    </location>
</feature>
<evidence type="ECO:0000313" key="4">
    <source>
        <dbReference type="Proteomes" id="UP000238541"/>
    </source>
</evidence>